<dbReference type="InterPro" id="IPR036116">
    <property type="entry name" value="FN3_sf"/>
</dbReference>
<evidence type="ECO:0000256" key="12">
    <source>
        <dbReference type="ARBA" id="ARBA00031280"/>
    </source>
</evidence>
<evidence type="ECO:0000256" key="14">
    <source>
        <dbReference type="ARBA" id="ARBA00045664"/>
    </source>
</evidence>
<evidence type="ECO:0000256" key="1">
    <source>
        <dbReference type="ARBA" id="ARBA00004479"/>
    </source>
</evidence>
<evidence type="ECO:0000256" key="10">
    <source>
        <dbReference type="ARBA" id="ARBA00023180"/>
    </source>
</evidence>
<dbReference type="Pfam" id="PF18707">
    <property type="entry name" value="IL2RB_N1"/>
    <property type="match status" value="1"/>
</dbReference>
<dbReference type="InterPro" id="IPR003961">
    <property type="entry name" value="FN3_dom"/>
</dbReference>
<feature type="region of interest" description="Disordered" evidence="15">
    <location>
        <begin position="385"/>
        <end position="447"/>
    </location>
</feature>
<reference evidence="19" key="1">
    <citation type="journal article" date="2023" name="Science">
        <title>Genome structures resolve the early diversification of teleost fishes.</title>
        <authorList>
            <person name="Parey E."/>
            <person name="Louis A."/>
            <person name="Montfort J."/>
            <person name="Bouchez O."/>
            <person name="Roques C."/>
            <person name="Iampietro C."/>
            <person name="Lluch J."/>
            <person name="Castinel A."/>
            <person name="Donnadieu C."/>
            <person name="Desvignes T."/>
            <person name="Floi Bucao C."/>
            <person name="Jouanno E."/>
            <person name="Wen M."/>
            <person name="Mejri S."/>
            <person name="Dirks R."/>
            <person name="Jansen H."/>
            <person name="Henkel C."/>
            <person name="Chen W.J."/>
            <person name="Zahm M."/>
            <person name="Cabau C."/>
            <person name="Klopp C."/>
            <person name="Thompson A.W."/>
            <person name="Robinson-Rechavi M."/>
            <person name="Braasch I."/>
            <person name="Lecointre G."/>
            <person name="Bobe J."/>
            <person name="Postlethwait J.H."/>
            <person name="Berthelot C."/>
            <person name="Roest Crollius H."/>
            <person name="Guiguen Y."/>
        </authorList>
    </citation>
    <scope>NUCLEOTIDE SEQUENCE</scope>
    <source>
        <strain evidence="19">NC1722</strain>
    </source>
</reference>
<dbReference type="GO" id="GO:0004896">
    <property type="term" value="F:cytokine receptor activity"/>
    <property type="evidence" value="ECO:0007669"/>
    <property type="project" value="InterPro"/>
</dbReference>
<keyword evidence="7 16" id="KW-0472">Membrane</keyword>
<feature type="signal peptide" evidence="17">
    <location>
        <begin position="1"/>
        <end position="17"/>
    </location>
</feature>
<dbReference type="PANTHER" id="PTHR23037">
    <property type="entry name" value="CYTOKINE RECEPTOR"/>
    <property type="match status" value="1"/>
</dbReference>
<comment type="subcellular location">
    <subcellularLocation>
        <location evidence="1">Membrane</location>
        <topology evidence="1">Single-pass type I membrane protein</topology>
    </subcellularLocation>
</comment>
<organism evidence="19 20">
    <name type="scientific">Aldrovandia affinis</name>
    <dbReference type="NCBI Taxonomy" id="143900"/>
    <lineage>
        <taxon>Eukaryota</taxon>
        <taxon>Metazoa</taxon>
        <taxon>Chordata</taxon>
        <taxon>Craniata</taxon>
        <taxon>Vertebrata</taxon>
        <taxon>Euteleostomi</taxon>
        <taxon>Actinopterygii</taxon>
        <taxon>Neopterygii</taxon>
        <taxon>Teleostei</taxon>
        <taxon>Notacanthiformes</taxon>
        <taxon>Halosauridae</taxon>
        <taxon>Aldrovandia</taxon>
    </lineage>
</organism>
<evidence type="ECO:0000256" key="13">
    <source>
        <dbReference type="ARBA" id="ARBA00032935"/>
    </source>
</evidence>
<evidence type="ECO:0000256" key="3">
    <source>
        <dbReference type="ARBA" id="ARBA00016239"/>
    </source>
</evidence>
<keyword evidence="4 16" id="KW-0812">Transmembrane</keyword>
<dbReference type="AlphaFoldDB" id="A0AAD7RL39"/>
<evidence type="ECO:0000256" key="8">
    <source>
        <dbReference type="ARBA" id="ARBA00023157"/>
    </source>
</evidence>
<evidence type="ECO:0000259" key="18">
    <source>
        <dbReference type="PROSITE" id="PS50853"/>
    </source>
</evidence>
<dbReference type="SUPFAM" id="SSF49265">
    <property type="entry name" value="Fibronectin type III"/>
    <property type="match status" value="1"/>
</dbReference>
<evidence type="ECO:0000256" key="15">
    <source>
        <dbReference type="SAM" id="MobiDB-lite"/>
    </source>
</evidence>
<evidence type="ECO:0000256" key="7">
    <source>
        <dbReference type="ARBA" id="ARBA00023136"/>
    </source>
</evidence>
<keyword evidence="20" id="KW-1185">Reference proteome</keyword>
<evidence type="ECO:0000256" key="6">
    <source>
        <dbReference type="ARBA" id="ARBA00022989"/>
    </source>
</evidence>
<comment type="subunit">
    <text evidence="11">Non-covalent dimer of an alpha and a beta subunit. IL2R exists in 3 different forms: a high affinity dimer, an intermediate affinity monomer (beta subunit), and a low affinity monomer (alpha subunit). The high and intermediate affinity forms also associate with a gamma subunit. Interacts with SHB upon interleukin stimulation.</text>
</comment>
<dbReference type="InterPro" id="IPR040951">
    <property type="entry name" value="IL2RB_N1"/>
</dbReference>
<keyword evidence="8" id="KW-1015">Disulfide bond</keyword>
<dbReference type="InterPro" id="IPR013783">
    <property type="entry name" value="Ig-like_fold"/>
</dbReference>
<keyword evidence="9" id="KW-0675">Receptor</keyword>
<keyword evidence="10" id="KW-0325">Glycoprotein</keyword>
<evidence type="ECO:0000256" key="17">
    <source>
        <dbReference type="SAM" id="SignalP"/>
    </source>
</evidence>
<dbReference type="GO" id="GO:0009897">
    <property type="term" value="C:external side of plasma membrane"/>
    <property type="evidence" value="ECO:0007669"/>
    <property type="project" value="TreeGrafter"/>
</dbReference>
<keyword evidence="6 16" id="KW-1133">Transmembrane helix</keyword>
<protein>
    <recommendedName>
        <fullName evidence="3">Interleukin-2 receptor subunit beta</fullName>
    </recommendedName>
    <alternativeName>
        <fullName evidence="13">High affinity IL-2 receptor subunit beta</fullName>
    </alternativeName>
    <alternativeName>
        <fullName evidence="12">p70-75</fullName>
    </alternativeName>
</protein>
<feature type="transmembrane region" description="Helical" evidence="16">
    <location>
        <begin position="227"/>
        <end position="246"/>
    </location>
</feature>
<feature type="compositionally biased region" description="Basic and acidic residues" evidence="15">
    <location>
        <begin position="436"/>
        <end position="447"/>
    </location>
</feature>
<comment type="similarity">
    <text evidence="2">Belongs to the type I cytokine receptor family. Type 4 subfamily.</text>
</comment>
<evidence type="ECO:0000256" key="2">
    <source>
        <dbReference type="ARBA" id="ARBA00008280"/>
    </source>
</evidence>
<dbReference type="GO" id="GO:0016064">
    <property type="term" value="P:immunoglobulin mediated immune response"/>
    <property type="evidence" value="ECO:0007669"/>
    <property type="project" value="TreeGrafter"/>
</dbReference>
<feature type="chain" id="PRO_5042239948" description="Interleukin-2 receptor subunit beta" evidence="17">
    <location>
        <begin position="18"/>
        <end position="447"/>
    </location>
</feature>
<evidence type="ECO:0000313" key="19">
    <source>
        <dbReference type="EMBL" id="KAJ8386117.1"/>
    </source>
</evidence>
<comment type="caution">
    <text evidence="19">The sequence shown here is derived from an EMBL/GenBank/DDBJ whole genome shotgun (WGS) entry which is preliminary data.</text>
</comment>
<keyword evidence="5 17" id="KW-0732">Signal</keyword>
<dbReference type="EMBL" id="JAINUG010000235">
    <property type="protein sequence ID" value="KAJ8386117.1"/>
    <property type="molecule type" value="Genomic_DNA"/>
</dbReference>
<dbReference type="InterPro" id="IPR003531">
    <property type="entry name" value="Hempt_rcpt_S_F1_CS"/>
</dbReference>
<evidence type="ECO:0000256" key="9">
    <source>
        <dbReference type="ARBA" id="ARBA00023170"/>
    </source>
</evidence>
<name>A0AAD7RL39_9TELE</name>
<evidence type="ECO:0000256" key="4">
    <source>
        <dbReference type="ARBA" id="ARBA00022692"/>
    </source>
</evidence>
<feature type="domain" description="Fibronectin type-III" evidence="18">
    <location>
        <begin position="111"/>
        <end position="220"/>
    </location>
</feature>
<gene>
    <name evidence="19" type="ORF">AAFF_G00177110</name>
</gene>
<dbReference type="Proteomes" id="UP001221898">
    <property type="component" value="Unassembled WGS sequence"/>
</dbReference>
<evidence type="ECO:0000256" key="5">
    <source>
        <dbReference type="ARBA" id="ARBA00022729"/>
    </source>
</evidence>
<sequence>METVWLVSLLLLLSVQALPSHALQGLICVNDYIKNISCNWNSSGIRPEEHCVLQDKERHGHGCDLQPMEGLEHNLRSCQLAFNEEFSYYYKVNINVVCGTTLVASLKDYRPAFNVQMHPPGKPVIARLNISWSLGHPHSDVIDYVFELQYKLSDQLWQDAVALDLMVKQMSVELTKDRLEEGRSYQARVRVKPPVRQGNSIAVKGEWSNWSPIASWTTPGKGLGSQLWITLGLVAAVTVLLLLITCRGGWAYKLKFSHVPNPSTYFEALNSVHGGDFKKWLSPLFVPESYDVTPHFEDISPVEVFKANNITTLLFKEHPKDPSEQWDSSAGSSCFNNMGYFYSDYPGSYEIEVCPVYFSYGTGEGRSQEEGGGEGERLEDIPLQANSTYEQLGDLQGESQHPDPGCGKGNEDQETEKEEEGEGKDVQPLAAVTPQDHWRELVVDPPQ</sequence>
<evidence type="ECO:0000256" key="16">
    <source>
        <dbReference type="SAM" id="Phobius"/>
    </source>
</evidence>
<feature type="compositionally biased region" description="Acidic residues" evidence="15">
    <location>
        <begin position="412"/>
        <end position="422"/>
    </location>
</feature>
<dbReference type="PROSITE" id="PS01355">
    <property type="entry name" value="HEMATOPO_REC_S_F1"/>
    <property type="match status" value="1"/>
</dbReference>
<dbReference type="PANTHER" id="PTHR23037:SF22">
    <property type="entry name" value="CYTOKINE RECEPTOR COMMON SUBUNIT BETA"/>
    <property type="match status" value="1"/>
</dbReference>
<comment type="function">
    <text evidence="14">Receptor for interleukin-2. This beta subunit is involved in receptor mediated endocytosis and transduces the mitogenic signals of IL2. Probably in association with IL15RA, involved in the stimulation of neutrophil phagocytosis by IL15.</text>
</comment>
<evidence type="ECO:0000313" key="20">
    <source>
        <dbReference type="Proteomes" id="UP001221898"/>
    </source>
</evidence>
<accession>A0AAD7RL39</accession>
<evidence type="ECO:0000256" key="11">
    <source>
        <dbReference type="ARBA" id="ARBA00026094"/>
    </source>
</evidence>
<dbReference type="PROSITE" id="PS50853">
    <property type="entry name" value="FN3"/>
    <property type="match status" value="1"/>
</dbReference>
<dbReference type="Gene3D" id="2.60.40.10">
    <property type="entry name" value="Immunoglobulins"/>
    <property type="match status" value="2"/>
</dbReference>
<proteinExistence type="inferred from homology"/>